<sequence length="103" mass="11511">MQFWPDPDVKADLDVHITVSGGPNKGLDDVFLVNFYGYLSSVTMRGESPNPLQMFAFLDHADVVLADFPLQTGRLANIILGRWIGRGLAGYQVEYKEFSEDSE</sequence>
<name>V2XMF8_MONRO</name>
<evidence type="ECO:0000313" key="1">
    <source>
        <dbReference type="EMBL" id="ESK93655.1"/>
    </source>
</evidence>
<dbReference type="EMBL" id="AWSO01000180">
    <property type="protein sequence ID" value="ESK93655.1"/>
    <property type="molecule type" value="Genomic_DNA"/>
</dbReference>
<comment type="caution">
    <text evidence="1">The sequence shown here is derived from an EMBL/GenBank/DDBJ whole genome shotgun (WGS) entry which is preliminary data.</text>
</comment>
<protein>
    <submittedName>
        <fullName evidence="1">Uncharacterized protein</fullName>
    </submittedName>
</protein>
<dbReference type="OrthoDB" id="9976870at2759"/>
<dbReference type="HOGENOM" id="CLU_2264411_0_0_1"/>
<dbReference type="Proteomes" id="UP000017559">
    <property type="component" value="Unassembled WGS sequence"/>
</dbReference>
<organism evidence="1 2">
    <name type="scientific">Moniliophthora roreri (strain MCA 2997)</name>
    <name type="common">Cocoa frosty pod rot fungus</name>
    <name type="synonym">Crinipellis roreri</name>
    <dbReference type="NCBI Taxonomy" id="1381753"/>
    <lineage>
        <taxon>Eukaryota</taxon>
        <taxon>Fungi</taxon>
        <taxon>Dikarya</taxon>
        <taxon>Basidiomycota</taxon>
        <taxon>Agaricomycotina</taxon>
        <taxon>Agaricomycetes</taxon>
        <taxon>Agaricomycetidae</taxon>
        <taxon>Agaricales</taxon>
        <taxon>Marasmiineae</taxon>
        <taxon>Marasmiaceae</taxon>
        <taxon>Moniliophthora</taxon>
    </lineage>
</organism>
<evidence type="ECO:0000313" key="2">
    <source>
        <dbReference type="Proteomes" id="UP000017559"/>
    </source>
</evidence>
<proteinExistence type="predicted"/>
<dbReference type="AlphaFoldDB" id="V2XMF8"/>
<accession>V2XMF8</accession>
<dbReference type="KEGG" id="mrr:Moror_1472"/>
<keyword evidence="2" id="KW-1185">Reference proteome</keyword>
<reference evidence="1 2" key="1">
    <citation type="journal article" date="2014" name="BMC Genomics">
        <title>Genome and secretome analysis of the hemibiotrophic fungal pathogen, Moniliophthora roreri, which causes frosty pod rot disease of cacao: mechanisms of the biotrophic and necrotrophic phases.</title>
        <authorList>
            <person name="Meinhardt L.W."/>
            <person name="Costa G.G.L."/>
            <person name="Thomazella D.P.T."/>
            <person name="Teixeira P.J.P.L."/>
            <person name="Carazzolle M.F."/>
            <person name="Schuster S.C."/>
            <person name="Carlson J.E."/>
            <person name="Guiltinan M.J."/>
            <person name="Mieczkowski P."/>
            <person name="Farmer A."/>
            <person name="Ramaraj T."/>
            <person name="Crozier J."/>
            <person name="Davis R.E."/>
            <person name="Shao J."/>
            <person name="Melnick R.L."/>
            <person name="Pereira G.A.G."/>
            <person name="Bailey B.A."/>
        </authorList>
    </citation>
    <scope>NUCLEOTIDE SEQUENCE [LARGE SCALE GENOMIC DNA]</scope>
    <source>
        <strain evidence="1 2">MCA 2997</strain>
    </source>
</reference>
<gene>
    <name evidence="1" type="ORF">Moror_1472</name>
</gene>